<accession>V2Y8A0</accession>
<keyword evidence="1" id="KW-1133">Transmembrane helix</keyword>
<dbReference type="HOGENOM" id="CLU_1289234_0_0_1"/>
<name>V2Y8A0_MONRO</name>
<evidence type="ECO:0000256" key="1">
    <source>
        <dbReference type="SAM" id="Phobius"/>
    </source>
</evidence>
<feature type="transmembrane region" description="Helical" evidence="1">
    <location>
        <begin position="55"/>
        <end position="72"/>
    </location>
</feature>
<protein>
    <submittedName>
        <fullName evidence="2">Uncharacterized protein</fullName>
    </submittedName>
</protein>
<dbReference type="Proteomes" id="UP000017559">
    <property type="component" value="Unassembled WGS sequence"/>
</dbReference>
<sequence>MQSNQIIRSLPQSDAHLLWFKRDSGVLCRWIPSHGYPSNSTPPRGYAAAEVRGGYLTYGLASLTLSFIVIAVRQYIRSRYPCITVQELTDKEQNLDALYLRGAPMIEQLPSYATELENISGRTVILKNRASRMRCRALQLVRTSSPIWKIYFGVHSRMASSIVAWYNDVEDLERDIMAIIESIAQHRFESQLARRGSVSDAPYQSQEIVDLLLT</sequence>
<gene>
    <name evidence="2" type="ORF">Moror_15271</name>
</gene>
<evidence type="ECO:0000313" key="3">
    <source>
        <dbReference type="Proteomes" id="UP000017559"/>
    </source>
</evidence>
<evidence type="ECO:0000313" key="2">
    <source>
        <dbReference type="EMBL" id="ESK87904.1"/>
    </source>
</evidence>
<keyword evidence="1" id="KW-0472">Membrane</keyword>
<dbReference type="EMBL" id="AWSO01000728">
    <property type="protein sequence ID" value="ESK87904.1"/>
    <property type="molecule type" value="Genomic_DNA"/>
</dbReference>
<proteinExistence type="predicted"/>
<dbReference type="KEGG" id="mrr:Moror_15271"/>
<reference evidence="2 3" key="1">
    <citation type="journal article" date="2014" name="BMC Genomics">
        <title>Genome and secretome analysis of the hemibiotrophic fungal pathogen, Moniliophthora roreri, which causes frosty pod rot disease of cacao: mechanisms of the biotrophic and necrotrophic phases.</title>
        <authorList>
            <person name="Meinhardt L.W."/>
            <person name="Costa G.G.L."/>
            <person name="Thomazella D.P.T."/>
            <person name="Teixeira P.J.P.L."/>
            <person name="Carazzolle M.F."/>
            <person name="Schuster S.C."/>
            <person name="Carlson J.E."/>
            <person name="Guiltinan M.J."/>
            <person name="Mieczkowski P."/>
            <person name="Farmer A."/>
            <person name="Ramaraj T."/>
            <person name="Crozier J."/>
            <person name="Davis R.E."/>
            <person name="Shao J."/>
            <person name="Melnick R.L."/>
            <person name="Pereira G.A.G."/>
            <person name="Bailey B.A."/>
        </authorList>
    </citation>
    <scope>NUCLEOTIDE SEQUENCE [LARGE SCALE GENOMIC DNA]</scope>
    <source>
        <strain evidence="2 3">MCA 2997</strain>
    </source>
</reference>
<keyword evidence="3" id="KW-1185">Reference proteome</keyword>
<keyword evidence="1" id="KW-0812">Transmembrane</keyword>
<organism evidence="2 3">
    <name type="scientific">Moniliophthora roreri (strain MCA 2997)</name>
    <name type="common">Cocoa frosty pod rot fungus</name>
    <name type="synonym">Crinipellis roreri</name>
    <dbReference type="NCBI Taxonomy" id="1381753"/>
    <lineage>
        <taxon>Eukaryota</taxon>
        <taxon>Fungi</taxon>
        <taxon>Dikarya</taxon>
        <taxon>Basidiomycota</taxon>
        <taxon>Agaricomycotina</taxon>
        <taxon>Agaricomycetes</taxon>
        <taxon>Agaricomycetidae</taxon>
        <taxon>Agaricales</taxon>
        <taxon>Marasmiineae</taxon>
        <taxon>Marasmiaceae</taxon>
        <taxon>Moniliophthora</taxon>
    </lineage>
</organism>
<comment type="caution">
    <text evidence="2">The sequence shown here is derived from an EMBL/GenBank/DDBJ whole genome shotgun (WGS) entry which is preliminary data.</text>
</comment>
<dbReference type="AlphaFoldDB" id="V2Y8A0"/>